<proteinExistence type="predicted"/>
<gene>
    <name evidence="1" type="ORF">L2E82_19282</name>
</gene>
<evidence type="ECO:0000313" key="1">
    <source>
        <dbReference type="EMBL" id="KAI3768529.1"/>
    </source>
</evidence>
<organism evidence="1 2">
    <name type="scientific">Cichorium intybus</name>
    <name type="common">Chicory</name>
    <dbReference type="NCBI Taxonomy" id="13427"/>
    <lineage>
        <taxon>Eukaryota</taxon>
        <taxon>Viridiplantae</taxon>
        <taxon>Streptophyta</taxon>
        <taxon>Embryophyta</taxon>
        <taxon>Tracheophyta</taxon>
        <taxon>Spermatophyta</taxon>
        <taxon>Magnoliopsida</taxon>
        <taxon>eudicotyledons</taxon>
        <taxon>Gunneridae</taxon>
        <taxon>Pentapetalae</taxon>
        <taxon>asterids</taxon>
        <taxon>campanulids</taxon>
        <taxon>Asterales</taxon>
        <taxon>Asteraceae</taxon>
        <taxon>Cichorioideae</taxon>
        <taxon>Cichorieae</taxon>
        <taxon>Cichoriinae</taxon>
        <taxon>Cichorium</taxon>
    </lineage>
</organism>
<reference evidence="1 2" key="2">
    <citation type="journal article" date="2022" name="Mol. Ecol. Resour.">
        <title>The genomes of chicory, endive, great burdock and yacon provide insights into Asteraceae paleo-polyploidization history and plant inulin production.</title>
        <authorList>
            <person name="Fan W."/>
            <person name="Wang S."/>
            <person name="Wang H."/>
            <person name="Wang A."/>
            <person name="Jiang F."/>
            <person name="Liu H."/>
            <person name="Zhao H."/>
            <person name="Xu D."/>
            <person name="Zhang Y."/>
        </authorList>
    </citation>
    <scope>NUCLEOTIDE SEQUENCE [LARGE SCALE GENOMIC DNA]</scope>
    <source>
        <strain evidence="2">cv. Punajuju</strain>
        <tissue evidence="1">Leaves</tissue>
    </source>
</reference>
<comment type="caution">
    <text evidence="1">The sequence shown here is derived from an EMBL/GenBank/DDBJ whole genome shotgun (WGS) entry which is preliminary data.</text>
</comment>
<dbReference type="Proteomes" id="UP001055811">
    <property type="component" value="Linkage Group LG03"/>
</dbReference>
<evidence type="ECO:0000313" key="2">
    <source>
        <dbReference type="Proteomes" id="UP001055811"/>
    </source>
</evidence>
<reference evidence="2" key="1">
    <citation type="journal article" date="2022" name="Mol. Ecol. Resour.">
        <title>The genomes of chicory, endive, great burdock and yacon provide insights into Asteraceae palaeo-polyploidization history and plant inulin production.</title>
        <authorList>
            <person name="Fan W."/>
            <person name="Wang S."/>
            <person name="Wang H."/>
            <person name="Wang A."/>
            <person name="Jiang F."/>
            <person name="Liu H."/>
            <person name="Zhao H."/>
            <person name="Xu D."/>
            <person name="Zhang Y."/>
        </authorList>
    </citation>
    <scope>NUCLEOTIDE SEQUENCE [LARGE SCALE GENOMIC DNA]</scope>
    <source>
        <strain evidence="2">cv. Punajuju</strain>
    </source>
</reference>
<name>A0ACB9FBN1_CICIN</name>
<sequence>MEHYLRSAQTLFQPFKYLPEDNDAEHAKLVKHIRRLIAKVNDDGFEDLMMIDALQRLAIDYHFEDEINLLLTRRNMQYNNTDLFQHQNLNETSLCFRILRQNGFHVLPDPFMRFKGDNNMFDEKLNTDIRGLMALYEASQLRIEGEIILDEAEKFSYQILQEKMKFLEEDQARMVRHTLENPYHKTLPFCNLKNSIKYYNGTVLQELAELEFNMVQRIHQTEINQIIRWDINAIDQLPGYMKSSFKTVYNITNEIANKVYEHHGFNPIRSLWKSWAKLCNAFLVEAKWFSSGHIPNSEEYLKIGMVTSGVEVLFVHMFFLLGNGTNELQYSGLINDNHGIILSVAKILRLWDDLGSARDENQDGHDGSYITCFLNENQGCSSNIARQHVLNLISDTWKSLNKECLSPNPFSATFTNATNNIARMVRLMYSYDDNSSLPLLDDYVKAMLLDK</sequence>
<protein>
    <submittedName>
        <fullName evidence="1">Uncharacterized protein</fullName>
    </submittedName>
</protein>
<dbReference type="EMBL" id="CM042011">
    <property type="protein sequence ID" value="KAI3768529.1"/>
    <property type="molecule type" value="Genomic_DNA"/>
</dbReference>
<keyword evidence="2" id="KW-1185">Reference proteome</keyword>
<accession>A0ACB9FBN1</accession>